<reference evidence="2 5" key="3">
    <citation type="submission" date="2019-09" db="EMBL/GenBank/DDBJ databases">
        <title>The hologenome of the rock-dwelling lichen Lasallia pustulata.</title>
        <authorList>
            <person name="Greshake Tzovaras B."/>
            <person name="Segers F."/>
            <person name="Bicker A."/>
            <person name="Dal Grande F."/>
            <person name="Otte J."/>
            <person name="Hankeln T."/>
            <person name="Schmitt I."/>
            <person name="Ebersberger I."/>
        </authorList>
    </citation>
    <scope>NUCLEOTIDE SEQUENCE [LARGE SCALE GENOMIC DNA]</scope>
    <source>
        <strain evidence="2">A1-1</strain>
    </source>
</reference>
<dbReference type="PANTHER" id="PTHR23146:SF0">
    <property type="entry name" value="RNA POLYMERASE-ASSOCIATED PROTEIN LEO1"/>
    <property type="match status" value="1"/>
</dbReference>
<dbReference type="AlphaFoldDB" id="A0A1W5D4Y0"/>
<reference evidence="4" key="1">
    <citation type="submission" date="2017-03" db="EMBL/GenBank/DDBJ databases">
        <authorList>
            <person name="Sharma R."/>
            <person name="Thines M."/>
        </authorList>
    </citation>
    <scope>NUCLEOTIDE SEQUENCE [LARGE SCALE GENOMIC DNA]</scope>
</reference>
<feature type="compositionally biased region" description="Basic and acidic residues" evidence="1">
    <location>
        <begin position="516"/>
        <end position="529"/>
    </location>
</feature>
<evidence type="ECO:0000313" key="3">
    <source>
        <dbReference type="EMBL" id="SLM38198.1"/>
    </source>
</evidence>
<dbReference type="PANTHER" id="PTHR23146">
    <property type="entry name" value="LEO1 PROTEIN"/>
    <property type="match status" value="1"/>
</dbReference>
<feature type="compositionally biased region" description="Acidic residues" evidence="1">
    <location>
        <begin position="126"/>
        <end position="136"/>
    </location>
</feature>
<evidence type="ECO:0000256" key="1">
    <source>
        <dbReference type="SAM" id="MobiDB-lite"/>
    </source>
</evidence>
<reference evidence="3" key="2">
    <citation type="submission" date="2017-03" db="EMBL/GenBank/DDBJ databases">
        <authorList>
            <person name="Afonso C.L."/>
            <person name="Miller P.J."/>
            <person name="Scott M.A."/>
            <person name="Spackman E."/>
            <person name="Goraichik I."/>
            <person name="Dimitrov K.M."/>
            <person name="Suarez D.L."/>
            <person name="Swayne D.E."/>
        </authorList>
    </citation>
    <scope>NUCLEOTIDE SEQUENCE [LARGE SCALE GENOMIC DNA]</scope>
</reference>
<feature type="region of interest" description="Disordered" evidence="1">
    <location>
        <begin position="48"/>
        <end position="146"/>
    </location>
</feature>
<feature type="compositionally biased region" description="Acidic residues" evidence="1">
    <location>
        <begin position="478"/>
        <end position="505"/>
    </location>
</feature>
<feature type="region of interest" description="Disordered" evidence="1">
    <location>
        <begin position="381"/>
        <end position="543"/>
    </location>
</feature>
<feature type="compositionally biased region" description="Basic and acidic residues" evidence="1">
    <location>
        <begin position="59"/>
        <end position="81"/>
    </location>
</feature>
<evidence type="ECO:0000313" key="2">
    <source>
        <dbReference type="EMBL" id="KAA6410931.1"/>
    </source>
</evidence>
<dbReference type="GO" id="GO:0006368">
    <property type="term" value="P:transcription elongation by RNA polymerase II"/>
    <property type="evidence" value="ECO:0007669"/>
    <property type="project" value="InterPro"/>
</dbReference>
<dbReference type="EMBL" id="VXIT01000008">
    <property type="protein sequence ID" value="KAA6410931.1"/>
    <property type="molecule type" value="Genomic_DNA"/>
</dbReference>
<organism evidence="3 4">
    <name type="scientific">Lasallia pustulata</name>
    <dbReference type="NCBI Taxonomy" id="136370"/>
    <lineage>
        <taxon>Eukaryota</taxon>
        <taxon>Fungi</taxon>
        <taxon>Dikarya</taxon>
        <taxon>Ascomycota</taxon>
        <taxon>Pezizomycotina</taxon>
        <taxon>Lecanoromycetes</taxon>
        <taxon>OSLEUM clade</taxon>
        <taxon>Umbilicariomycetidae</taxon>
        <taxon>Umbilicariales</taxon>
        <taxon>Umbilicariaceae</taxon>
        <taxon>Lasallia</taxon>
    </lineage>
</organism>
<feature type="compositionally biased region" description="Basic residues" evidence="1">
    <location>
        <begin position="435"/>
        <end position="445"/>
    </location>
</feature>
<dbReference type="InterPro" id="IPR007149">
    <property type="entry name" value="Leo1"/>
</dbReference>
<name>A0A1W5D4Y0_9LECA</name>
<evidence type="ECO:0000313" key="5">
    <source>
        <dbReference type="Proteomes" id="UP000324767"/>
    </source>
</evidence>
<feature type="region of interest" description="Disordered" evidence="1">
    <location>
        <begin position="1"/>
        <end position="25"/>
    </location>
</feature>
<accession>A0A1W5D4Y0</accession>
<feature type="compositionally biased region" description="Basic and acidic residues" evidence="1">
    <location>
        <begin position="381"/>
        <end position="401"/>
    </location>
</feature>
<feature type="region of interest" description="Disordered" evidence="1">
    <location>
        <begin position="267"/>
        <end position="295"/>
    </location>
</feature>
<dbReference type="Pfam" id="PF04004">
    <property type="entry name" value="Leo1"/>
    <property type="match status" value="1"/>
</dbReference>
<keyword evidence="4" id="KW-1185">Reference proteome</keyword>
<dbReference type="OrthoDB" id="20844at2759"/>
<evidence type="ECO:0000313" key="4">
    <source>
        <dbReference type="Proteomes" id="UP000192927"/>
    </source>
</evidence>
<sequence length="543" mass="59978">MPGTAEANAESGRDTDLPTSTIPGFSLSHQESWELGDSWLDVHFTGSLYSPVHTPMQNEPHKDQMEQEDFEAPKGLEEHGDTAFGPEDSEADVVPTTEQDDIEDAGGLFGSGSEDEGSPNGRKLDDEELDSGDDEDRNDRTADGYVEEAAAPVPRGVNVLTADLGRHAGPRPGDGELYLLKFPHFLGVEPRAFNLKDFQPPTTDHHSNVPSPGFSAYQTSNTTLRWRHSPSRPNQIQSNARVLRWSNGSLTMQLASNATEQYELPAKPLAPPQRSPLKPTPTATNRGPKGGPAYDPRLDSHTYLIAPHELASIMRITNHVTTSLTVLPSADQNDDALIRLQESLAAATKGNKTTANGGVGVINISEDPELAKKKAEVAEREKLRAQRRRQQQEDRERDRANRVLGRSGLRTSGLNAGLTIHGLEDDDGMATTRARPSKPKRTARRRNSEYSDDEEDFRNRGRAGENEYDKDDGFLVGSDEEPELVPDESEEEEEMVDDLEEEEEEERKKKGKKGSPKRERGGDGGEGGRQKRRMVVHEDEDEE</sequence>
<dbReference type="GO" id="GO:1990269">
    <property type="term" value="F:RNA polymerase II C-terminal domain phosphoserine binding"/>
    <property type="evidence" value="ECO:0007669"/>
    <property type="project" value="TreeGrafter"/>
</dbReference>
<protein>
    <submittedName>
        <fullName evidence="3">Leo1-like protein</fullName>
    </submittedName>
</protein>
<dbReference type="EMBL" id="FWEW01002308">
    <property type="protein sequence ID" value="SLM38198.1"/>
    <property type="molecule type" value="Genomic_DNA"/>
</dbReference>
<dbReference type="GO" id="GO:0032968">
    <property type="term" value="P:positive regulation of transcription elongation by RNA polymerase II"/>
    <property type="evidence" value="ECO:0007669"/>
    <property type="project" value="TreeGrafter"/>
</dbReference>
<dbReference type="Proteomes" id="UP000192927">
    <property type="component" value="Unassembled WGS sequence"/>
</dbReference>
<feature type="compositionally biased region" description="Basic and acidic residues" evidence="1">
    <location>
        <begin position="457"/>
        <end position="473"/>
    </location>
</feature>
<dbReference type="GO" id="GO:0016593">
    <property type="term" value="C:Cdc73/Paf1 complex"/>
    <property type="evidence" value="ECO:0007669"/>
    <property type="project" value="InterPro"/>
</dbReference>
<proteinExistence type="predicted"/>
<gene>
    <name evidence="2" type="ORF">FRX48_05241</name>
</gene>
<dbReference type="Proteomes" id="UP000324767">
    <property type="component" value="Unassembled WGS sequence"/>
</dbReference>